<keyword evidence="4" id="KW-0597">Phosphoprotein</keyword>
<dbReference type="InterPro" id="IPR013154">
    <property type="entry name" value="ADH-like_N"/>
</dbReference>
<keyword evidence="7" id="KW-0521">NADP</keyword>
<evidence type="ECO:0000256" key="9">
    <source>
        <dbReference type="ARBA" id="ARBA00024074"/>
    </source>
</evidence>
<reference evidence="14" key="1">
    <citation type="journal article" date="2020" name="Stud. Mycol.">
        <title>101 Dothideomycetes genomes: a test case for predicting lifestyles and emergence of pathogens.</title>
        <authorList>
            <person name="Haridas S."/>
            <person name="Albert R."/>
            <person name="Binder M."/>
            <person name="Bloem J."/>
            <person name="Labutti K."/>
            <person name="Salamov A."/>
            <person name="Andreopoulos B."/>
            <person name="Baker S."/>
            <person name="Barry K."/>
            <person name="Bills G."/>
            <person name="Bluhm B."/>
            <person name="Cannon C."/>
            <person name="Castanera R."/>
            <person name="Culley D."/>
            <person name="Daum C."/>
            <person name="Ezra D."/>
            <person name="Gonzalez J."/>
            <person name="Henrissat B."/>
            <person name="Kuo A."/>
            <person name="Liang C."/>
            <person name="Lipzen A."/>
            <person name="Lutzoni F."/>
            <person name="Magnuson J."/>
            <person name="Mondo S."/>
            <person name="Nolan M."/>
            <person name="Ohm R."/>
            <person name="Pangilinan J."/>
            <person name="Park H.-J."/>
            <person name="Ramirez L."/>
            <person name="Alfaro M."/>
            <person name="Sun H."/>
            <person name="Tritt A."/>
            <person name="Yoshinaga Y."/>
            <person name="Zwiers L.-H."/>
            <person name="Turgeon B."/>
            <person name="Goodwin S."/>
            <person name="Spatafora J."/>
            <person name="Crous P."/>
            <person name="Grigoriev I."/>
        </authorList>
    </citation>
    <scope>NUCLEOTIDE SEQUENCE</scope>
    <source>
        <strain evidence="14">Tuck. ex Michener</strain>
    </source>
</reference>
<dbReference type="PROSITE" id="PS00059">
    <property type="entry name" value="ADH_ZINC"/>
    <property type="match status" value="1"/>
</dbReference>
<evidence type="ECO:0000259" key="13">
    <source>
        <dbReference type="Pfam" id="PF08240"/>
    </source>
</evidence>
<dbReference type="Pfam" id="PF08240">
    <property type="entry name" value="ADH_N"/>
    <property type="match status" value="1"/>
</dbReference>
<organism evidence="14 15">
    <name type="scientific">Viridothelium virens</name>
    <name type="common">Speckled blister lichen</name>
    <name type="synonym">Trypethelium virens</name>
    <dbReference type="NCBI Taxonomy" id="1048519"/>
    <lineage>
        <taxon>Eukaryota</taxon>
        <taxon>Fungi</taxon>
        <taxon>Dikarya</taxon>
        <taxon>Ascomycota</taxon>
        <taxon>Pezizomycotina</taxon>
        <taxon>Dothideomycetes</taxon>
        <taxon>Dothideomycetes incertae sedis</taxon>
        <taxon>Trypetheliales</taxon>
        <taxon>Trypetheliaceae</taxon>
        <taxon>Viridothelium</taxon>
    </lineage>
</organism>
<keyword evidence="5 11" id="KW-0479">Metal-binding</keyword>
<evidence type="ECO:0000313" key="15">
    <source>
        <dbReference type="Proteomes" id="UP000800092"/>
    </source>
</evidence>
<dbReference type="Proteomes" id="UP000800092">
    <property type="component" value="Unassembled WGS sequence"/>
</dbReference>
<evidence type="ECO:0000259" key="12">
    <source>
        <dbReference type="Pfam" id="PF00107"/>
    </source>
</evidence>
<evidence type="ECO:0000313" key="14">
    <source>
        <dbReference type="EMBL" id="KAF2230283.1"/>
    </source>
</evidence>
<evidence type="ECO:0000256" key="11">
    <source>
        <dbReference type="RuleBase" id="RU361277"/>
    </source>
</evidence>
<dbReference type="PANTHER" id="PTHR42683">
    <property type="entry name" value="ALDEHYDE REDUCTASE"/>
    <property type="match status" value="1"/>
</dbReference>
<dbReference type="InterPro" id="IPR011032">
    <property type="entry name" value="GroES-like_sf"/>
</dbReference>
<dbReference type="GO" id="GO:0006066">
    <property type="term" value="P:alcohol metabolic process"/>
    <property type="evidence" value="ECO:0007669"/>
    <property type="project" value="UniProtKB-ARBA"/>
</dbReference>
<dbReference type="Pfam" id="PF00107">
    <property type="entry name" value="ADH_zinc_N"/>
    <property type="match status" value="1"/>
</dbReference>
<dbReference type="EC" id="1.1.1.2" evidence="9"/>
<dbReference type="InterPro" id="IPR047109">
    <property type="entry name" value="CAD-like"/>
</dbReference>
<evidence type="ECO:0000256" key="3">
    <source>
        <dbReference type="ARBA" id="ARBA00011738"/>
    </source>
</evidence>
<gene>
    <name evidence="14" type="ORF">EV356DRAFT_509223</name>
</gene>
<feature type="domain" description="Alcohol dehydrogenase-like N-terminal" evidence="13">
    <location>
        <begin position="34"/>
        <end position="160"/>
    </location>
</feature>
<dbReference type="Gene3D" id="3.40.50.720">
    <property type="entry name" value="NAD(P)-binding Rossmann-like Domain"/>
    <property type="match status" value="1"/>
</dbReference>
<comment type="cofactor">
    <cofactor evidence="1 11">
        <name>Zn(2+)</name>
        <dbReference type="ChEBI" id="CHEBI:29105"/>
    </cofactor>
</comment>
<dbReference type="Gene3D" id="3.90.180.10">
    <property type="entry name" value="Medium-chain alcohol dehydrogenases, catalytic domain"/>
    <property type="match status" value="1"/>
</dbReference>
<dbReference type="AlphaFoldDB" id="A0A6A6GY56"/>
<evidence type="ECO:0000256" key="7">
    <source>
        <dbReference type="ARBA" id="ARBA00022857"/>
    </source>
</evidence>
<keyword evidence="15" id="KW-1185">Reference proteome</keyword>
<accession>A0A6A6GY56</accession>
<evidence type="ECO:0000256" key="8">
    <source>
        <dbReference type="ARBA" id="ARBA00023002"/>
    </source>
</evidence>
<evidence type="ECO:0000256" key="4">
    <source>
        <dbReference type="ARBA" id="ARBA00022553"/>
    </source>
</evidence>
<dbReference type="InterPro" id="IPR002328">
    <property type="entry name" value="ADH_Zn_CS"/>
</dbReference>
<protein>
    <recommendedName>
        <fullName evidence="9">alcohol dehydrogenase (NADP(+))</fullName>
        <ecNumber evidence="9">1.1.1.2</ecNumber>
    </recommendedName>
</protein>
<evidence type="ECO:0000256" key="10">
    <source>
        <dbReference type="ARBA" id="ARBA00050997"/>
    </source>
</evidence>
<dbReference type="SUPFAM" id="SSF51735">
    <property type="entry name" value="NAD(P)-binding Rossmann-fold domains"/>
    <property type="match status" value="1"/>
</dbReference>
<keyword evidence="6 11" id="KW-0862">Zinc</keyword>
<comment type="catalytic activity">
    <reaction evidence="10">
        <text>a primary alcohol + NADP(+) = an aldehyde + NADPH + H(+)</text>
        <dbReference type="Rhea" id="RHEA:15937"/>
        <dbReference type="ChEBI" id="CHEBI:15378"/>
        <dbReference type="ChEBI" id="CHEBI:15734"/>
        <dbReference type="ChEBI" id="CHEBI:17478"/>
        <dbReference type="ChEBI" id="CHEBI:57783"/>
        <dbReference type="ChEBI" id="CHEBI:58349"/>
        <dbReference type="EC" id="1.1.1.2"/>
    </reaction>
    <physiologicalReaction direction="left-to-right" evidence="10">
        <dbReference type="Rhea" id="RHEA:15938"/>
    </physiologicalReaction>
    <physiologicalReaction direction="right-to-left" evidence="10">
        <dbReference type="Rhea" id="RHEA:15939"/>
    </physiologicalReaction>
</comment>
<feature type="domain" description="Alcohol dehydrogenase-like C-terminal" evidence="12">
    <location>
        <begin position="200"/>
        <end position="326"/>
    </location>
</feature>
<keyword evidence="8" id="KW-0560">Oxidoreductase</keyword>
<dbReference type="GO" id="GO:0008106">
    <property type="term" value="F:alcohol dehydrogenase (NADP+) activity"/>
    <property type="evidence" value="ECO:0007669"/>
    <property type="project" value="UniProtKB-EC"/>
</dbReference>
<dbReference type="EMBL" id="ML991844">
    <property type="protein sequence ID" value="KAF2230283.1"/>
    <property type="molecule type" value="Genomic_DNA"/>
</dbReference>
<evidence type="ECO:0000256" key="2">
    <source>
        <dbReference type="ARBA" id="ARBA00008072"/>
    </source>
</evidence>
<dbReference type="FunFam" id="3.40.50.720:FF:000158">
    <property type="entry name" value="Zinc-binding alcohol dehydrogenase"/>
    <property type="match status" value="1"/>
</dbReference>
<dbReference type="OrthoDB" id="1879366at2759"/>
<dbReference type="InterPro" id="IPR036291">
    <property type="entry name" value="NAD(P)-bd_dom_sf"/>
</dbReference>
<name>A0A6A6GY56_VIRVR</name>
<evidence type="ECO:0000256" key="6">
    <source>
        <dbReference type="ARBA" id="ARBA00022833"/>
    </source>
</evidence>
<dbReference type="SUPFAM" id="SSF50129">
    <property type="entry name" value="GroES-like"/>
    <property type="match status" value="1"/>
</dbReference>
<dbReference type="GO" id="GO:0008270">
    <property type="term" value="F:zinc ion binding"/>
    <property type="evidence" value="ECO:0007669"/>
    <property type="project" value="InterPro"/>
</dbReference>
<evidence type="ECO:0000256" key="1">
    <source>
        <dbReference type="ARBA" id="ARBA00001947"/>
    </source>
</evidence>
<comment type="similarity">
    <text evidence="2 11">Belongs to the zinc-containing alcohol dehydrogenase family.</text>
</comment>
<dbReference type="CDD" id="cd05283">
    <property type="entry name" value="CAD1"/>
    <property type="match status" value="1"/>
</dbReference>
<proteinExistence type="inferred from homology"/>
<dbReference type="InterPro" id="IPR013149">
    <property type="entry name" value="ADH-like_C"/>
</dbReference>
<evidence type="ECO:0000256" key="5">
    <source>
        <dbReference type="ARBA" id="ARBA00022723"/>
    </source>
</evidence>
<sequence>MHTVPKYEGWMGLDPSAGQGKMVWQAYEPKQWEETDVEIRITHCGICGTDIHTVLRSGWGPTLYPCCVGHEIVGHAVRVGSQVEKGIKVGDRVGVGAQSSSCLKPDCEECSSGLECYCADMTPTYNAQYKNRNTGEVIGKTYGGYGNYWRGPGHFVIPIPGVIPSAEAAPMLCGGITTFAPLVHNGAGPGKRVGIIGIGGLGHFGLLWAKALGCDKVIALSRTNAKMEDAKKMGADDFIAIDQDEGWNKRHARSLDVIICTVSSPNMPLQKYLQLLRIRGQFIQVGAPEDRMPGFNAFALIQKGAKIGGSTIGTPKEIEDMLKLAADKQVRPWIQERPLKEANQAVVDFEEGKPRYRYTLVNEVNVNAKL</sequence>
<comment type="subunit">
    <text evidence="3">Homodimer.</text>
</comment>